<sequence>MFHVFYITGQKNMRVTSLLICQGLLWVGTAQGLIITLPVPKLEGIPKITGKGMISLNAHCGPVDFLVATISTLSPDLLKRDSVGDGPDSACGGEDRSDTSSLESLQPSGCYKAEEKGKGRGVLLQYRLRSTSGLPGRPLTARGDEASDSSLESLEHSVEDGSIYELSDDPEMWVRGRPCERDAVRRDRVISAAVISGGKGFRRLKEGAAASSRTSGDCLENILMITIKVGMWITISIKKLQELPKEATSIHPSIFYTCFFHSGSRGSWCLSPAVYRLEARYT</sequence>
<proteinExistence type="predicted"/>
<evidence type="ECO:0008006" key="5">
    <source>
        <dbReference type="Google" id="ProtNLM"/>
    </source>
</evidence>
<dbReference type="Pfam" id="PF19056">
    <property type="entry name" value="WD40_2"/>
    <property type="match status" value="1"/>
</dbReference>
<comment type="caution">
    <text evidence="3">The sequence shown here is derived from an EMBL/GenBank/DDBJ whole genome shotgun (WGS) entry which is preliminary data.</text>
</comment>
<feature type="region of interest" description="Disordered" evidence="2">
    <location>
        <begin position="80"/>
        <end position="108"/>
    </location>
</feature>
<dbReference type="EMBL" id="JAHUTJ010003405">
    <property type="protein sequence ID" value="MED6265608.1"/>
    <property type="molecule type" value="Genomic_DNA"/>
</dbReference>
<dbReference type="PANTHER" id="PTHR12877">
    <property type="entry name" value="RHO GUANINE NUCLEOTIDE EXCHANGE FACTOR"/>
    <property type="match status" value="1"/>
</dbReference>
<organism evidence="3 4">
    <name type="scientific">Characodon lateralis</name>
    <dbReference type="NCBI Taxonomy" id="208331"/>
    <lineage>
        <taxon>Eukaryota</taxon>
        <taxon>Metazoa</taxon>
        <taxon>Chordata</taxon>
        <taxon>Craniata</taxon>
        <taxon>Vertebrata</taxon>
        <taxon>Euteleostomi</taxon>
        <taxon>Actinopterygii</taxon>
        <taxon>Neopterygii</taxon>
        <taxon>Teleostei</taxon>
        <taxon>Neoteleostei</taxon>
        <taxon>Acanthomorphata</taxon>
        <taxon>Ovalentaria</taxon>
        <taxon>Atherinomorphae</taxon>
        <taxon>Cyprinodontiformes</taxon>
        <taxon>Goodeidae</taxon>
        <taxon>Characodon</taxon>
    </lineage>
</organism>
<dbReference type="PANTHER" id="PTHR12877:SF16">
    <property type="entry name" value="RHO GUANINE NUCLEOTIDE EXCHANGE FACTOR 10-LIKE PROTEIN"/>
    <property type="match status" value="1"/>
</dbReference>
<dbReference type="Proteomes" id="UP001352852">
    <property type="component" value="Unassembled WGS sequence"/>
</dbReference>
<evidence type="ECO:0000256" key="2">
    <source>
        <dbReference type="SAM" id="MobiDB-lite"/>
    </source>
</evidence>
<evidence type="ECO:0000313" key="4">
    <source>
        <dbReference type="Proteomes" id="UP001352852"/>
    </source>
</evidence>
<gene>
    <name evidence="3" type="ORF">CHARACLAT_027252</name>
</gene>
<protein>
    <recommendedName>
        <fullName evidence="5">Rho guanine nucleotide exchange factor 10-like protein</fullName>
    </recommendedName>
</protein>
<accession>A0ABU7CRM8</accession>
<reference evidence="3 4" key="1">
    <citation type="submission" date="2021-06" db="EMBL/GenBank/DDBJ databases">
        <authorList>
            <person name="Palmer J.M."/>
        </authorList>
    </citation>
    <scope>NUCLEOTIDE SEQUENCE [LARGE SCALE GENOMIC DNA]</scope>
    <source>
        <strain evidence="3 4">CL_MEX2019</strain>
        <tissue evidence="3">Muscle</tissue>
    </source>
</reference>
<keyword evidence="4" id="KW-1185">Reference proteome</keyword>
<dbReference type="InterPro" id="IPR039919">
    <property type="entry name" value="ARHGEF10/ARHGEF17"/>
</dbReference>
<evidence type="ECO:0000256" key="1">
    <source>
        <dbReference type="ARBA" id="ARBA00022658"/>
    </source>
</evidence>
<name>A0ABU7CRM8_9TELE</name>
<feature type="region of interest" description="Disordered" evidence="2">
    <location>
        <begin position="134"/>
        <end position="153"/>
    </location>
</feature>
<keyword evidence="1" id="KW-0344">Guanine-nucleotide releasing factor</keyword>
<evidence type="ECO:0000313" key="3">
    <source>
        <dbReference type="EMBL" id="MED6265608.1"/>
    </source>
</evidence>